<dbReference type="SUPFAM" id="SSF161098">
    <property type="entry name" value="MetI-like"/>
    <property type="match status" value="1"/>
</dbReference>
<evidence type="ECO:0000256" key="6">
    <source>
        <dbReference type="ARBA" id="ARBA00023136"/>
    </source>
</evidence>
<dbReference type="PANTHER" id="PTHR43744:SF2">
    <property type="entry name" value="ARABINOOLIGOSACCHARIDES TRANSPORT SYSTEM PERMEASE PROTEIN ARAQ"/>
    <property type="match status" value="1"/>
</dbReference>
<feature type="transmembrane region" description="Helical" evidence="7">
    <location>
        <begin position="149"/>
        <end position="166"/>
    </location>
</feature>
<evidence type="ECO:0000256" key="3">
    <source>
        <dbReference type="ARBA" id="ARBA00022475"/>
    </source>
</evidence>
<evidence type="ECO:0000313" key="9">
    <source>
        <dbReference type="EMBL" id="MBU3805888.1"/>
    </source>
</evidence>
<proteinExistence type="inferred from homology"/>
<protein>
    <submittedName>
        <fullName evidence="9">Carbohydrate ABC transporter permease</fullName>
    </submittedName>
</protein>
<dbReference type="EMBL" id="JAHLFP010000022">
    <property type="protein sequence ID" value="MBU3805888.1"/>
    <property type="molecule type" value="Genomic_DNA"/>
</dbReference>
<feature type="transmembrane region" description="Helical" evidence="7">
    <location>
        <begin position="255"/>
        <end position="273"/>
    </location>
</feature>
<dbReference type="GO" id="GO:0005886">
    <property type="term" value="C:plasma membrane"/>
    <property type="evidence" value="ECO:0007669"/>
    <property type="project" value="UniProtKB-SubCell"/>
</dbReference>
<comment type="similarity">
    <text evidence="7">Belongs to the binding-protein-dependent transport system permease family.</text>
</comment>
<evidence type="ECO:0000259" key="8">
    <source>
        <dbReference type="PROSITE" id="PS50928"/>
    </source>
</evidence>
<dbReference type="PROSITE" id="PS50928">
    <property type="entry name" value="ABC_TM1"/>
    <property type="match status" value="1"/>
</dbReference>
<accession>A0A948T1S2</accession>
<dbReference type="Pfam" id="PF00528">
    <property type="entry name" value="BPD_transp_1"/>
    <property type="match status" value="1"/>
</dbReference>
<evidence type="ECO:0000256" key="1">
    <source>
        <dbReference type="ARBA" id="ARBA00004651"/>
    </source>
</evidence>
<evidence type="ECO:0000256" key="7">
    <source>
        <dbReference type="RuleBase" id="RU363032"/>
    </source>
</evidence>
<evidence type="ECO:0000256" key="5">
    <source>
        <dbReference type="ARBA" id="ARBA00022989"/>
    </source>
</evidence>
<feature type="transmembrane region" description="Helical" evidence="7">
    <location>
        <begin position="116"/>
        <end position="137"/>
    </location>
</feature>
<dbReference type="GO" id="GO:0055085">
    <property type="term" value="P:transmembrane transport"/>
    <property type="evidence" value="ECO:0007669"/>
    <property type="project" value="InterPro"/>
</dbReference>
<name>A0A948T1S2_9FIRM</name>
<dbReference type="InterPro" id="IPR000515">
    <property type="entry name" value="MetI-like"/>
</dbReference>
<feature type="domain" description="ABC transmembrane type-1" evidence="8">
    <location>
        <begin position="81"/>
        <end position="273"/>
    </location>
</feature>
<keyword evidence="6 7" id="KW-0472">Membrane</keyword>
<gene>
    <name evidence="9" type="ORF">H9882_03230</name>
</gene>
<evidence type="ECO:0000313" key="10">
    <source>
        <dbReference type="Proteomes" id="UP000713596"/>
    </source>
</evidence>
<comment type="subcellular location">
    <subcellularLocation>
        <location evidence="1 7">Cell membrane</location>
        <topology evidence="1 7">Multi-pass membrane protein</topology>
    </subcellularLocation>
</comment>
<keyword evidence="3" id="KW-1003">Cell membrane</keyword>
<dbReference type="AlphaFoldDB" id="A0A948T1S2"/>
<dbReference type="Gene3D" id="1.10.3720.10">
    <property type="entry name" value="MetI-like"/>
    <property type="match status" value="1"/>
</dbReference>
<feature type="transmembrane region" description="Helical" evidence="7">
    <location>
        <begin position="20"/>
        <end position="40"/>
    </location>
</feature>
<evidence type="ECO:0000256" key="2">
    <source>
        <dbReference type="ARBA" id="ARBA00022448"/>
    </source>
</evidence>
<organism evidence="9 10">
    <name type="scientific">Candidatus Allofournierella pullistercoris</name>
    <dbReference type="NCBI Taxonomy" id="2838597"/>
    <lineage>
        <taxon>Bacteria</taxon>
        <taxon>Bacillati</taxon>
        <taxon>Bacillota</taxon>
        <taxon>Clostridia</taxon>
        <taxon>Eubacteriales</taxon>
        <taxon>Oscillospiraceae</taxon>
        <taxon>Allofournierella</taxon>
    </lineage>
</organism>
<dbReference type="InterPro" id="IPR035906">
    <property type="entry name" value="MetI-like_sf"/>
</dbReference>
<keyword evidence="2 7" id="KW-0813">Transport</keyword>
<reference evidence="9" key="1">
    <citation type="journal article" date="2021" name="PeerJ">
        <title>Extensive microbial diversity within the chicken gut microbiome revealed by metagenomics and culture.</title>
        <authorList>
            <person name="Gilroy R."/>
            <person name="Ravi A."/>
            <person name="Getino M."/>
            <person name="Pursley I."/>
            <person name="Horton D.L."/>
            <person name="Alikhan N.F."/>
            <person name="Baker D."/>
            <person name="Gharbi K."/>
            <person name="Hall N."/>
            <person name="Watson M."/>
            <person name="Adriaenssens E.M."/>
            <person name="Foster-Nyarko E."/>
            <person name="Jarju S."/>
            <person name="Secka A."/>
            <person name="Antonio M."/>
            <person name="Oren A."/>
            <person name="Chaudhuri R.R."/>
            <person name="La Ragione R."/>
            <person name="Hildebrand F."/>
            <person name="Pallen M.J."/>
        </authorList>
    </citation>
    <scope>NUCLEOTIDE SEQUENCE</scope>
    <source>
        <strain evidence="9">B5_2728</strain>
    </source>
</reference>
<dbReference type="PANTHER" id="PTHR43744">
    <property type="entry name" value="ABC TRANSPORTER PERMEASE PROTEIN MG189-RELATED-RELATED"/>
    <property type="match status" value="1"/>
</dbReference>
<reference evidence="9" key="2">
    <citation type="submission" date="2021-04" db="EMBL/GenBank/DDBJ databases">
        <authorList>
            <person name="Gilroy R."/>
        </authorList>
    </citation>
    <scope>NUCLEOTIDE SEQUENCE</scope>
    <source>
        <strain evidence="9">B5_2728</strain>
    </source>
</reference>
<keyword evidence="4 7" id="KW-0812">Transmembrane</keyword>
<keyword evidence="5 7" id="KW-1133">Transmembrane helix</keyword>
<dbReference type="CDD" id="cd06261">
    <property type="entry name" value="TM_PBP2"/>
    <property type="match status" value="1"/>
</dbReference>
<comment type="caution">
    <text evidence="9">The sequence shown here is derived from an EMBL/GenBank/DDBJ whole genome shotgun (WGS) entry which is preliminary data.</text>
</comment>
<evidence type="ECO:0000256" key="4">
    <source>
        <dbReference type="ARBA" id="ARBA00022692"/>
    </source>
</evidence>
<dbReference type="Proteomes" id="UP000713596">
    <property type="component" value="Unassembled WGS sequence"/>
</dbReference>
<feature type="transmembrane region" description="Helical" evidence="7">
    <location>
        <begin position="85"/>
        <end position="109"/>
    </location>
</feature>
<sequence>MCNMINKRTSKGSLFAQRAVAYTVMFLLCFLCLFFFYILLNNATHNNFDIQKGFDILPGGSFFINLQNTLNDANVPVLSGLRNSLIVAVCSSALACYFSALTAYAIFAYDFRFKKAAFTIILLIMTMPTQVSALGFLNLMNKMHLTNTLWPLILPSVAAPTVFFFMKQYMDASLPKELIEAARIDGAGEFYIFNRVALPILKPALAVQAIFSFVGSWNNYFTPALIISEAKWKTIPILIAQLRGADFLKFDMGKVYMMITIAILPVILIYLILSKYIVRGIALGSVKG</sequence>